<name>A0A0C5VPW5_9GAMM</name>
<reference evidence="1 2" key="1">
    <citation type="submission" date="2014-01" db="EMBL/GenBank/DDBJ databases">
        <title>Full genme sequencing of cellulolytic bacterium Gynuella sunshinyii YC6258T gen. nov., sp. nov.</title>
        <authorList>
            <person name="Khan H."/>
            <person name="Chung E.J."/>
            <person name="Chung Y.R."/>
        </authorList>
    </citation>
    <scope>NUCLEOTIDE SEQUENCE [LARGE SCALE GENOMIC DNA]</scope>
    <source>
        <strain evidence="1 2">YC6258</strain>
    </source>
</reference>
<keyword evidence="2" id="KW-1185">Reference proteome</keyword>
<dbReference type="STRING" id="1445510.YC6258_03457"/>
<organism evidence="1 2">
    <name type="scientific">Gynuella sunshinyii YC6258</name>
    <dbReference type="NCBI Taxonomy" id="1445510"/>
    <lineage>
        <taxon>Bacteria</taxon>
        <taxon>Pseudomonadati</taxon>
        <taxon>Pseudomonadota</taxon>
        <taxon>Gammaproteobacteria</taxon>
        <taxon>Oceanospirillales</taxon>
        <taxon>Saccharospirillaceae</taxon>
        <taxon>Gynuella</taxon>
    </lineage>
</organism>
<proteinExistence type="predicted"/>
<dbReference type="KEGG" id="gsn:YC6258_03457"/>
<dbReference type="Proteomes" id="UP000032266">
    <property type="component" value="Chromosome"/>
</dbReference>
<evidence type="ECO:0000313" key="2">
    <source>
        <dbReference type="Proteomes" id="UP000032266"/>
    </source>
</evidence>
<dbReference type="InterPro" id="IPR016181">
    <property type="entry name" value="Acyl_CoA_acyltransferase"/>
</dbReference>
<dbReference type="EMBL" id="CP007142">
    <property type="protein sequence ID" value="AJQ95493.1"/>
    <property type="molecule type" value="Genomic_DNA"/>
</dbReference>
<protein>
    <recommendedName>
        <fullName evidence="3">Acetyltransferase</fullName>
    </recommendedName>
</protein>
<accession>A0A0C5VPW5</accession>
<evidence type="ECO:0008006" key="3">
    <source>
        <dbReference type="Google" id="ProtNLM"/>
    </source>
</evidence>
<dbReference type="HOGENOM" id="CLU_2916075_0_0_6"/>
<dbReference type="SUPFAM" id="SSF55729">
    <property type="entry name" value="Acyl-CoA N-acyltransferases (Nat)"/>
    <property type="match status" value="1"/>
</dbReference>
<gene>
    <name evidence="1" type="ORF">YC6258_03457</name>
</gene>
<evidence type="ECO:0000313" key="1">
    <source>
        <dbReference type="EMBL" id="AJQ95493.1"/>
    </source>
</evidence>
<dbReference type="AlphaFoldDB" id="A0A0C5VPW5"/>
<sequence>MLSKLEERAVSLGAKQAVLETYSFQAKGFYEKNGYELRMTLDNCPETEQLHYMTKVLGQSS</sequence>
<dbReference type="Gene3D" id="3.40.630.30">
    <property type="match status" value="1"/>
</dbReference>